<comment type="subcellular location">
    <subcellularLocation>
        <location evidence="1">Nucleus</location>
    </subcellularLocation>
</comment>
<feature type="region of interest" description="Disordered" evidence="10">
    <location>
        <begin position="14"/>
        <end position="123"/>
    </location>
</feature>
<reference evidence="11" key="2">
    <citation type="journal article" date="2024" name="Plant">
        <title>Genomic evolution and insights into agronomic trait innovations of Sesamum species.</title>
        <authorList>
            <person name="Miao H."/>
            <person name="Wang L."/>
            <person name="Qu L."/>
            <person name="Liu H."/>
            <person name="Sun Y."/>
            <person name="Le M."/>
            <person name="Wang Q."/>
            <person name="Wei S."/>
            <person name="Zheng Y."/>
            <person name="Lin W."/>
            <person name="Duan Y."/>
            <person name="Cao H."/>
            <person name="Xiong S."/>
            <person name="Wang X."/>
            <person name="Wei L."/>
            <person name="Li C."/>
            <person name="Ma Q."/>
            <person name="Ju M."/>
            <person name="Zhao R."/>
            <person name="Li G."/>
            <person name="Mu C."/>
            <person name="Tian Q."/>
            <person name="Mei H."/>
            <person name="Zhang T."/>
            <person name="Gao T."/>
            <person name="Zhang H."/>
        </authorList>
    </citation>
    <scope>NUCLEOTIDE SEQUENCE</scope>
    <source>
        <strain evidence="11">G02</strain>
    </source>
</reference>
<feature type="region of interest" description="Disordered" evidence="10">
    <location>
        <begin position="313"/>
        <end position="332"/>
    </location>
</feature>
<dbReference type="GO" id="GO:0005634">
    <property type="term" value="C:nucleus"/>
    <property type="evidence" value="ECO:0007669"/>
    <property type="project" value="UniProtKB-SubCell"/>
</dbReference>
<accession>A0AAW2SJI7</accession>
<dbReference type="InterPro" id="IPR047854">
    <property type="entry name" value="RFC_lid"/>
</dbReference>
<evidence type="ECO:0000313" key="11">
    <source>
        <dbReference type="EMBL" id="KAL0392597.1"/>
    </source>
</evidence>
<dbReference type="Gene3D" id="1.10.8.60">
    <property type="match status" value="1"/>
</dbReference>
<keyword evidence="5" id="KW-0238">DNA-binding</keyword>
<dbReference type="InterPro" id="IPR027417">
    <property type="entry name" value="P-loop_NTPase"/>
</dbReference>
<evidence type="ECO:0000256" key="5">
    <source>
        <dbReference type="ARBA" id="ARBA00023125"/>
    </source>
</evidence>
<protein>
    <recommendedName>
        <fullName evidence="9">Chromosome transmission fidelity protein 18 homolog</fullName>
    </recommendedName>
</protein>
<feature type="compositionally biased region" description="Low complexity" evidence="10">
    <location>
        <begin position="290"/>
        <end position="301"/>
    </location>
</feature>
<feature type="compositionally biased region" description="Basic and acidic residues" evidence="10">
    <location>
        <begin position="414"/>
        <end position="425"/>
    </location>
</feature>
<dbReference type="SUPFAM" id="SSF52540">
    <property type="entry name" value="P-loop containing nucleoside triphosphate hydrolases"/>
    <property type="match status" value="1"/>
</dbReference>
<dbReference type="GO" id="GO:0006260">
    <property type="term" value="P:DNA replication"/>
    <property type="evidence" value="ECO:0007669"/>
    <property type="project" value="UniProtKB-KW"/>
</dbReference>
<dbReference type="GO" id="GO:0005524">
    <property type="term" value="F:ATP binding"/>
    <property type="evidence" value="ECO:0007669"/>
    <property type="project" value="UniProtKB-KW"/>
</dbReference>
<feature type="region of interest" description="Disordered" evidence="10">
    <location>
        <begin position="287"/>
        <end position="306"/>
    </location>
</feature>
<evidence type="ECO:0000256" key="8">
    <source>
        <dbReference type="ARBA" id="ARBA00043975"/>
    </source>
</evidence>
<dbReference type="InterPro" id="IPR053016">
    <property type="entry name" value="CTF18-RFC_complex"/>
</dbReference>
<dbReference type="PANTHER" id="PTHR46765:SF1">
    <property type="entry name" value="P-LOOP CONTAINING NUCLEOSIDE TRIPHOSPHATE HYDROLASES SUPERFAMILY PROTEIN"/>
    <property type="match status" value="1"/>
</dbReference>
<dbReference type="GO" id="GO:0003677">
    <property type="term" value="F:DNA binding"/>
    <property type="evidence" value="ECO:0007669"/>
    <property type="project" value="UniProtKB-KW"/>
</dbReference>
<keyword evidence="7" id="KW-0131">Cell cycle</keyword>
<gene>
    <name evidence="11" type="ORF">Sradi_2482500</name>
</gene>
<dbReference type="PANTHER" id="PTHR46765">
    <property type="entry name" value="P-LOOP CONTAINING NUCLEOSIDE TRIPHOSPHATE HYDROLASES SUPERFAMILY PROTEIN"/>
    <property type="match status" value="1"/>
</dbReference>
<keyword evidence="3" id="KW-0547">Nucleotide-binding</keyword>
<comment type="similarity">
    <text evidence="8">Belongs to the activator 1 small subunits family. CTF18 subfamily.</text>
</comment>
<feature type="region of interest" description="Disordered" evidence="10">
    <location>
        <begin position="801"/>
        <end position="826"/>
    </location>
</feature>
<evidence type="ECO:0000256" key="2">
    <source>
        <dbReference type="ARBA" id="ARBA00022705"/>
    </source>
</evidence>
<evidence type="ECO:0000256" key="9">
    <source>
        <dbReference type="ARBA" id="ARBA00069525"/>
    </source>
</evidence>
<feature type="compositionally biased region" description="Basic and acidic residues" evidence="10">
    <location>
        <begin position="98"/>
        <end position="111"/>
    </location>
</feature>
<name>A0AAW2SJI7_SESRA</name>
<dbReference type="CDD" id="cd18140">
    <property type="entry name" value="HLD_clamp_RFC"/>
    <property type="match status" value="1"/>
</dbReference>
<evidence type="ECO:0000256" key="4">
    <source>
        <dbReference type="ARBA" id="ARBA00022840"/>
    </source>
</evidence>
<keyword evidence="6" id="KW-0539">Nucleus</keyword>
<evidence type="ECO:0000256" key="7">
    <source>
        <dbReference type="ARBA" id="ARBA00023306"/>
    </source>
</evidence>
<keyword evidence="2" id="KW-0235">DNA replication</keyword>
<dbReference type="Gene3D" id="3.40.50.300">
    <property type="entry name" value="P-loop containing nucleotide triphosphate hydrolases"/>
    <property type="match status" value="1"/>
</dbReference>
<reference evidence="11" key="1">
    <citation type="submission" date="2020-06" db="EMBL/GenBank/DDBJ databases">
        <authorList>
            <person name="Li T."/>
            <person name="Hu X."/>
            <person name="Zhang T."/>
            <person name="Song X."/>
            <person name="Zhang H."/>
            <person name="Dai N."/>
            <person name="Sheng W."/>
            <person name="Hou X."/>
            <person name="Wei L."/>
        </authorList>
    </citation>
    <scope>NUCLEOTIDE SEQUENCE</scope>
    <source>
        <strain evidence="11">G02</strain>
        <tissue evidence="11">Leaf</tissue>
    </source>
</reference>
<feature type="compositionally biased region" description="Acidic residues" evidence="10">
    <location>
        <begin position="20"/>
        <end position="29"/>
    </location>
</feature>
<dbReference type="AlphaFoldDB" id="A0AAW2SJI7"/>
<sequence length="940" mass="105727">MDIPDLEELEWLESNTLNDPLDDNYELEIEPPSPPSSPETDNPPKRPTLSLPPKPSPFKPQINPTAKKRLQSDLPKSTLLDVDNIYDLDKNGPYTKRSRTEEEEARKEKSAQSKCPDVAPMVGDDRSGGVDGPAVLLNGNVGSVENTEGSDDDEEWLRYSPPRAIVEEMETQREERILSRYATEIEGDCVPVTGLDGERVYAKICRVDMDEEERKKILSARGDCNGLIQEPVRVLMQKVEHEEFTKALQASGESPTKVLLWLKQWDSCVFGSEIMSTTDDVLSALRRHSSGSQHSKQSSKSYFGNNKEARLSRNTLGARNDLNKENSSSQGIQDMREYRHKSFGPPEQKINASDDRSSSTIESKILDAIQMNSVIADSKPKCLVIDEIDGALGEGKGAVEIILQLVLADRKSDTGKENIDQEAHSGWKSSRKKQRNSQLLRPGSHFVQPTVSRVVNRLKYICNKEGVKTSSIALSALAEYTECDIRSCLNTLQFLNKKKEILNVMEISSQVVGRKDTSKSAFDIWKEIFHKQKGKRARKANNSVGSMSKDFEFLYSMISNRGDYDLILDGIHENFLQLHYVDPVMQKTAQCLDNLVVSDITHQYIMRTQQMSLQVYQPPIAIIIHGLIAQLEKKDIEWPKSFHRHRTMLAERMDMFHTWHNRIPPYISRHLSTKSFVEDSISPILHILSPPTLRPVALHLLSDNEKTDIGQLVNSMVSYAITYKNIKSDRGSLRHEDALDATALSLDPPLGEFIQFKGYISCHFDLALAVKQVLVHEVEKQKILQGSLSKSSHLHTKENHALAKDNSGSGLSSKSSHMNGSDEKKMERKILTADKSGLSVSSNMPVAESSGYSTSINGAKSVQRTKKPSGGLASFFDRFRKVSNEDSRINTNVTQRPGTAQRDSHPLLFKFNELQAKPGFMLWAYYRLKFRSLSWVAGLR</sequence>
<feature type="region of interest" description="Disordered" evidence="10">
    <location>
        <begin position="414"/>
        <end position="442"/>
    </location>
</feature>
<dbReference type="EMBL" id="JACGWJ010000010">
    <property type="protein sequence ID" value="KAL0392597.1"/>
    <property type="molecule type" value="Genomic_DNA"/>
</dbReference>
<evidence type="ECO:0000256" key="6">
    <source>
        <dbReference type="ARBA" id="ARBA00023242"/>
    </source>
</evidence>
<feature type="compositionally biased region" description="Low complexity" evidence="10">
    <location>
        <begin position="807"/>
        <end position="819"/>
    </location>
</feature>
<comment type="caution">
    <text evidence="11">The sequence shown here is derived from an EMBL/GenBank/DDBJ whole genome shotgun (WGS) entry which is preliminary data.</text>
</comment>
<organism evidence="11">
    <name type="scientific">Sesamum radiatum</name>
    <name type="common">Black benniseed</name>
    <dbReference type="NCBI Taxonomy" id="300843"/>
    <lineage>
        <taxon>Eukaryota</taxon>
        <taxon>Viridiplantae</taxon>
        <taxon>Streptophyta</taxon>
        <taxon>Embryophyta</taxon>
        <taxon>Tracheophyta</taxon>
        <taxon>Spermatophyta</taxon>
        <taxon>Magnoliopsida</taxon>
        <taxon>eudicotyledons</taxon>
        <taxon>Gunneridae</taxon>
        <taxon>Pentapetalae</taxon>
        <taxon>asterids</taxon>
        <taxon>lamiids</taxon>
        <taxon>Lamiales</taxon>
        <taxon>Pedaliaceae</taxon>
        <taxon>Sesamum</taxon>
    </lineage>
</organism>
<evidence type="ECO:0000256" key="10">
    <source>
        <dbReference type="SAM" id="MobiDB-lite"/>
    </source>
</evidence>
<evidence type="ECO:0000256" key="3">
    <source>
        <dbReference type="ARBA" id="ARBA00022741"/>
    </source>
</evidence>
<evidence type="ECO:0000256" key="1">
    <source>
        <dbReference type="ARBA" id="ARBA00004123"/>
    </source>
</evidence>
<proteinExistence type="inferred from homology"/>
<keyword evidence="4" id="KW-0067">ATP-binding</keyword>
<dbReference type="FunFam" id="1.10.8.60:FF:000074">
    <property type="entry name" value="Chromosome transmission fidelity protein 18"/>
    <property type="match status" value="1"/>
</dbReference>